<reference evidence="4 5" key="1">
    <citation type="submission" date="2024-09" db="EMBL/GenBank/DDBJ databases">
        <authorList>
            <person name="Sun Q."/>
            <person name="Mori K."/>
        </authorList>
    </citation>
    <scope>NUCLEOTIDE SEQUENCE [LARGE SCALE GENOMIC DNA]</scope>
    <source>
        <strain evidence="4 5">JCM 3307</strain>
    </source>
</reference>
<gene>
    <name evidence="4" type="ORF">ACFFTR_36815</name>
</gene>
<keyword evidence="5" id="KW-1185">Reference proteome</keyword>
<keyword evidence="1 4" id="KW-0489">Methyltransferase</keyword>
<keyword evidence="3" id="KW-0949">S-adenosyl-L-methionine</keyword>
<dbReference type="GO" id="GO:0032259">
    <property type="term" value="P:methylation"/>
    <property type="evidence" value="ECO:0007669"/>
    <property type="project" value="UniProtKB-KW"/>
</dbReference>
<evidence type="ECO:0000256" key="2">
    <source>
        <dbReference type="ARBA" id="ARBA00022679"/>
    </source>
</evidence>
<name>A0ABV5MIL2_9ACTN</name>
<comment type="caution">
    <text evidence="4">The sequence shown here is derived from an EMBL/GenBank/DDBJ whole genome shotgun (WGS) entry which is preliminary data.</text>
</comment>
<dbReference type="Gene3D" id="3.40.50.150">
    <property type="entry name" value="Vaccinia Virus protein VP39"/>
    <property type="match status" value="1"/>
</dbReference>
<dbReference type="PANTHER" id="PTHR10867">
    <property type="entry name" value="NNMT/PNMT/TEMT FAMILY MEMBER"/>
    <property type="match status" value="1"/>
</dbReference>
<accession>A0ABV5MIL2</accession>
<dbReference type="EMBL" id="JBHMCA010000058">
    <property type="protein sequence ID" value="MFB9448681.1"/>
    <property type="molecule type" value="Genomic_DNA"/>
</dbReference>
<dbReference type="SUPFAM" id="SSF53335">
    <property type="entry name" value="S-adenosyl-L-methionine-dependent methyltransferases"/>
    <property type="match status" value="1"/>
</dbReference>
<evidence type="ECO:0000256" key="3">
    <source>
        <dbReference type="ARBA" id="ARBA00022691"/>
    </source>
</evidence>
<dbReference type="InterPro" id="IPR000940">
    <property type="entry name" value="NNMT_TEMT_trans"/>
</dbReference>
<dbReference type="InterPro" id="IPR029063">
    <property type="entry name" value="SAM-dependent_MTases_sf"/>
</dbReference>
<dbReference type="Proteomes" id="UP001589608">
    <property type="component" value="Unassembled WGS sequence"/>
</dbReference>
<proteinExistence type="predicted"/>
<protein>
    <submittedName>
        <fullName evidence="4">SCO2525 family SAM-dependent methyltransferase</fullName>
    </submittedName>
</protein>
<sequence>MLRGRGKTLYNADAEWDRFRPNWYQRRHYRSVRDDDRRILTHTRDHFAAHAPGEGAVGLDVGPGPNLYPALAMLPFCSRVDLIEYSSTNVQWLQRRAAGLEADDGEDWAPFWAVLAENAAYAERGGDQPLRQVADKVVVTPGSVFDLPEAQWDVGTMFFVACSISSEVDEFYEAVRCFLHALRPGAPFAAAFMIGSDGYQVDGVEFPAVRVGQTMIEEAIRDMAGDAKVIPIPSGGGDPLRDGVEMALALGLRAG</sequence>
<evidence type="ECO:0000313" key="5">
    <source>
        <dbReference type="Proteomes" id="UP001589608"/>
    </source>
</evidence>
<evidence type="ECO:0000256" key="1">
    <source>
        <dbReference type="ARBA" id="ARBA00022603"/>
    </source>
</evidence>
<keyword evidence="2" id="KW-0808">Transferase</keyword>
<evidence type="ECO:0000313" key="4">
    <source>
        <dbReference type="EMBL" id="MFB9448681.1"/>
    </source>
</evidence>
<dbReference type="PANTHER" id="PTHR10867:SF17">
    <property type="entry name" value="NICOTINAMIDE N-METHYLTRANSFERASE"/>
    <property type="match status" value="1"/>
</dbReference>
<dbReference type="RefSeq" id="WP_380030458.1">
    <property type="nucleotide sequence ID" value="NZ_JBHMCA010000058.1"/>
</dbReference>
<organism evidence="4 5">
    <name type="scientific">Dactylosporangium vinaceum</name>
    <dbReference type="NCBI Taxonomy" id="53362"/>
    <lineage>
        <taxon>Bacteria</taxon>
        <taxon>Bacillati</taxon>
        <taxon>Actinomycetota</taxon>
        <taxon>Actinomycetes</taxon>
        <taxon>Micromonosporales</taxon>
        <taxon>Micromonosporaceae</taxon>
        <taxon>Dactylosporangium</taxon>
    </lineage>
</organism>
<dbReference type="NCBIfam" id="NF040568">
    <property type="entry name" value="SCO2525_fam"/>
    <property type="match status" value="1"/>
</dbReference>
<dbReference type="Pfam" id="PF01234">
    <property type="entry name" value="NNMT_PNMT_TEMT"/>
    <property type="match status" value="1"/>
</dbReference>
<dbReference type="PROSITE" id="PS51681">
    <property type="entry name" value="SAM_MT_NNMT_PNMT_TEMT"/>
    <property type="match status" value="1"/>
</dbReference>
<dbReference type="GO" id="GO:0008168">
    <property type="term" value="F:methyltransferase activity"/>
    <property type="evidence" value="ECO:0007669"/>
    <property type="project" value="UniProtKB-KW"/>
</dbReference>